<dbReference type="RefSeq" id="WP_111324583.1">
    <property type="nucleotide sequence ID" value="NZ_BIFX01000001.1"/>
</dbReference>
<accession>A0A326U5V4</accession>
<dbReference type="AlphaFoldDB" id="A0A326U5V4"/>
<organism evidence="1 2">
    <name type="scientific">Thermosporothrix hazakensis</name>
    <dbReference type="NCBI Taxonomy" id="644383"/>
    <lineage>
        <taxon>Bacteria</taxon>
        <taxon>Bacillati</taxon>
        <taxon>Chloroflexota</taxon>
        <taxon>Ktedonobacteria</taxon>
        <taxon>Ktedonobacterales</taxon>
        <taxon>Thermosporotrichaceae</taxon>
        <taxon>Thermosporothrix</taxon>
    </lineage>
</organism>
<reference evidence="1 2" key="1">
    <citation type="submission" date="2018-06" db="EMBL/GenBank/DDBJ databases">
        <title>Genomic Encyclopedia of Archaeal and Bacterial Type Strains, Phase II (KMG-II): from individual species to whole genera.</title>
        <authorList>
            <person name="Goeker M."/>
        </authorList>
    </citation>
    <scope>NUCLEOTIDE SEQUENCE [LARGE SCALE GENOMIC DNA]</scope>
    <source>
        <strain evidence="1 2">ATCC BAA-1881</strain>
    </source>
</reference>
<proteinExistence type="predicted"/>
<dbReference type="EMBL" id="QKUF01000018">
    <property type="protein sequence ID" value="PZW25402.1"/>
    <property type="molecule type" value="Genomic_DNA"/>
</dbReference>
<gene>
    <name evidence="1" type="ORF">EI42_04246</name>
</gene>
<sequence>MPLENDSRKRMQEDSLLFRLLPSRYTLKITPFSEGNPYYQRRIRNKQTGEERIIYQGEKLADLIQHSENEVIRREWHGAVFRFSLQPWLHADPEKTYLSIVPSVSLLYPLQKVDPAVRGHISEALRERIERAERRTVREPAPSEEEVMNEYETVGRTRGTGTNGHGHHVWFEVHSAGKPASEWLTQPEIIANEIACPYCDISLSNIVPFTKLVLQLCEEWEDEDVKLLVRVVHPASHPETHTPPPECPFLAEKEWTIEAEETPPVIAHDELDRPLVLPSHDHLLFLRSGEGDIAANQLAPQLQGLHCPLCGEALAFGQEVTEALQSLMDEAKNEAVPVSVTLSHPVERASTALPHAKFPFAVQTHSLQEELRRQPGFYIQLKAVSEKH</sequence>
<protein>
    <submittedName>
        <fullName evidence="1">Uncharacterized protein</fullName>
    </submittedName>
</protein>
<evidence type="ECO:0000313" key="1">
    <source>
        <dbReference type="EMBL" id="PZW25402.1"/>
    </source>
</evidence>
<keyword evidence="2" id="KW-1185">Reference proteome</keyword>
<evidence type="ECO:0000313" key="2">
    <source>
        <dbReference type="Proteomes" id="UP000248806"/>
    </source>
</evidence>
<comment type="caution">
    <text evidence="1">The sequence shown here is derived from an EMBL/GenBank/DDBJ whole genome shotgun (WGS) entry which is preliminary data.</text>
</comment>
<name>A0A326U5V4_THEHA</name>
<dbReference type="Proteomes" id="UP000248806">
    <property type="component" value="Unassembled WGS sequence"/>
</dbReference>